<dbReference type="Gene3D" id="3.40.50.300">
    <property type="entry name" value="P-loop containing nucleotide triphosphate hydrolases"/>
    <property type="match status" value="1"/>
</dbReference>
<reference evidence="1 2" key="1">
    <citation type="submission" date="2018-04" db="EMBL/GenBank/DDBJ databases">
        <title>Genomic Encyclopedia of Archaeal and Bacterial Type Strains, Phase II (KMG-II): from individual species to whole genera.</title>
        <authorList>
            <person name="Goeker M."/>
        </authorList>
    </citation>
    <scope>NUCLEOTIDE SEQUENCE [LARGE SCALE GENOMIC DNA]</scope>
    <source>
        <strain evidence="1 2">DSM 100162</strain>
    </source>
</reference>
<evidence type="ECO:0000313" key="1">
    <source>
        <dbReference type="EMBL" id="PTX15086.1"/>
    </source>
</evidence>
<accession>A0A2T5YEF3</accession>
<gene>
    <name evidence="1" type="ORF">C8N40_109184</name>
</gene>
<proteinExistence type="predicted"/>
<dbReference type="EMBL" id="QBKI01000009">
    <property type="protein sequence ID" value="PTX15086.1"/>
    <property type="molecule type" value="Genomic_DNA"/>
</dbReference>
<name>A0A2T5YEF3_9BACT</name>
<protein>
    <recommendedName>
        <fullName evidence="3">DNA replication protein DnaC</fullName>
    </recommendedName>
</protein>
<dbReference type="SUPFAM" id="SSF52540">
    <property type="entry name" value="P-loop containing nucleoside triphosphate hydrolases"/>
    <property type="match status" value="1"/>
</dbReference>
<organism evidence="1 2">
    <name type="scientific">Pontibacter mucosus</name>
    <dbReference type="NCBI Taxonomy" id="1649266"/>
    <lineage>
        <taxon>Bacteria</taxon>
        <taxon>Pseudomonadati</taxon>
        <taxon>Bacteroidota</taxon>
        <taxon>Cytophagia</taxon>
        <taxon>Cytophagales</taxon>
        <taxon>Hymenobacteraceae</taxon>
        <taxon>Pontibacter</taxon>
    </lineage>
</organism>
<comment type="caution">
    <text evidence="1">The sequence shown here is derived from an EMBL/GenBank/DDBJ whole genome shotgun (WGS) entry which is preliminary data.</text>
</comment>
<evidence type="ECO:0000313" key="2">
    <source>
        <dbReference type="Proteomes" id="UP000244225"/>
    </source>
</evidence>
<dbReference type="Proteomes" id="UP000244225">
    <property type="component" value="Unassembled WGS sequence"/>
</dbReference>
<dbReference type="OrthoDB" id="835620at2"/>
<keyword evidence="2" id="KW-1185">Reference proteome</keyword>
<dbReference type="AlphaFoldDB" id="A0A2T5YEF3"/>
<sequence>MQSRSEPDAGTFEKWMALVLPWLERQGKRLYGAHFRLYEEDHLLLGRLLAYASGNREAASAKGLSLRKGVLLTGPVGCGKTSLMTLLRLLLPAEDRYRVLSCRQVSFAFQQVGYGVIGRYSTGPGNKPAVYCFDDLGTEPVQRHYGSSCQVMGEVLLSRYDLFVSSGLKTHLTTNLTSAEIEQAYGLRVRSRMREMFNLVSFPGSAEDKRR</sequence>
<dbReference type="RefSeq" id="WP_108213085.1">
    <property type="nucleotide sequence ID" value="NZ_QBKI01000009.1"/>
</dbReference>
<evidence type="ECO:0008006" key="3">
    <source>
        <dbReference type="Google" id="ProtNLM"/>
    </source>
</evidence>
<dbReference type="InterPro" id="IPR027417">
    <property type="entry name" value="P-loop_NTPase"/>
</dbReference>